<gene>
    <name evidence="1" type="ORF">AQUSIP_21990</name>
</gene>
<dbReference type="AlphaFoldDB" id="A0A5E4PKU6"/>
<dbReference type="NCBIfam" id="NF041950">
    <property type="entry name" value="CBU_0585_fam"/>
    <property type="match status" value="1"/>
</dbReference>
<proteinExistence type="predicted"/>
<evidence type="ECO:0000313" key="2">
    <source>
        <dbReference type="Proteomes" id="UP000324194"/>
    </source>
</evidence>
<dbReference type="RefSeq" id="WP_148340154.1">
    <property type="nucleotide sequence ID" value="NZ_LR699119.1"/>
</dbReference>
<dbReference type="InterPro" id="IPR049640">
    <property type="entry name" value="CBU_0585/lpg0581-like"/>
</dbReference>
<protein>
    <submittedName>
        <fullName evidence="1">Uncharacterized protein</fullName>
    </submittedName>
</protein>
<dbReference type="KEGG" id="asip:AQUSIP_21990"/>
<reference evidence="1 2" key="1">
    <citation type="submission" date="2019-08" db="EMBL/GenBank/DDBJ databases">
        <authorList>
            <person name="Guy L."/>
        </authorList>
    </citation>
    <scope>NUCLEOTIDE SEQUENCE [LARGE SCALE GENOMIC DNA]</scope>
    <source>
        <strain evidence="1 2">SGT-108</strain>
    </source>
</reference>
<organism evidence="1 2">
    <name type="scientific">Aquicella siphonis</name>
    <dbReference type="NCBI Taxonomy" id="254247"/>
    <lineage>
        <taxon>Bacteria</taxon>
        <taxon>Pseudomonadati</taxon>
        <taxon>Pseudomonadota</taxon>
        <taxon>Gammaproteobacteria</taxon>
        <taxon>Legionellales</taxon>
        <taxon>Coxiellaceae</taxon>
        <taxon>Aquicella</taxon>
    </lineage>
</organism>
<evidence type="ECO:0000313" key="1">
    <source>
        <dbReference type="EMBL" id="VVC76872.1"/>
    </source>
</evidence>
<keyword evidence="2" id="KW-1185">Reference proteome</keyword>
<dbReference type="EMBL" id="LR699119">
    <property type="protein sequence ID" value="VVC76872.1"/>
    <property type="molecule type" value="Genomic_DNA"/>
</dbReference>
<dbReference type="Proteomes" id="UP000324194">
    <property type="component" value="Chromosome 1"/>
</dbReference>
<accession>A0A5E4PKU6</accession>
<dbReference type="OrthoDB" id="5639082at2"/>
<name>A0A5E4PKU6_9COXI</name>
<sequence>MINIREFLGLGYYVSELDNFLVEFDKNHTKLSASQRKEIDKYNRIYVLRDTPHKPETQKTLWDQF</sequence>